<dbReference type="Gene3D" id="1.25.40.10">
    <property type="entry name" value="Tetratricopeptide repeat domain"/>
    <property type="match status" value="1"/>
</dbReference>
<dbReference type="PROSITE" id="PS50005">
    <property type="entry name" value="TPR"/>
    <property type="match status" value="1"/>
</dbReference>
<accession>A0A1E3X888</accession>
<dbReference type="PANTHER" id="PTHR44858:SF1">
    <property type="entry name" value="UDP-N-ACETYLGLUCOSAMINE--PEPTIDE N-ACETYLGLUCOSAMINYLTRANSFERASE SPINDLY-RELATED"/>
    <property type="match status" value="1"/>
</dbReference>
<keyword evidence="1" id="KW-0677">Repeat</keyword>
<evidence type="ECO:0000256" key="3">
    <source>
        <dbReference type="PROSITE-ProRule" id="PRU00339"/>
    </source>
</evidence>
<reference evidence="5 6" key="1">
    <citation type="submission" date="2016-07" db="EMBL/GenBank/DDBJ databases">
        <title>Draft genome of Scalindua rubra, obtained from a brine-seawater interface in the Red Sea, sheds light on salt adaptation in anammox bacteria.</title>
        <authorList>
            <person name="Speth D.R."/>
            <person name="Lagkouvardos I."/>
            <person name="Wang Y."/>
            <person name="Qian P.-Y."/>
            <person name="Dutilh B.E."/>
            <person name="Jetten M.S."/>
        </authorList>
    </citation>
    <scope>NUCLEOTIDE SEQUENCE [LARGE SCALE GENOMIC DNA]</scope>
    <source>
        <strain evidence="5">BSI-1</strain>
    </source>
</reference>
<dbReference type="InterPro" id="IPR011990">
    <property type="entry name" value="TPR-like_helical_dom_sf"/>
</dbReference>
<evidence type="ECO:0000313" key="5">
    <source>
        <dbReference type="EMBL" id="ODS31841.1"/>
    </source>
</evidence>
<dbReference type="PANTHER" id="PTHR44858">
    <property type="entry name" value="TETRATRICOPEPTIDE REPEAT PROTEIN 6"/>
    <property type="match status" value="1"/>
</dbReference>
<proteinExistence type="predicted"/>
<sequence length="204" mass="23941">MDYIKKKANFHAERSAQEAVKTLVNKHEKTLEARLSTMENRIESYFWYQKGELELKNIDYNSAITFFRNALNKTEDSTLSAYSHHGIGIAYYRLGSYDNAFNSYEDAIAYKEDYAHAHHNRGVIYKLKELYDNAIEDFNVAAKLFINERNYKKAHVSIERLKQVTGLLNDKDVSIKDKAERFIREREEQLKEAKKGTKKLQNEN</sequence>
<dbReference type="InterPro" id="IPR050498">
    <property type="entry name" value="Ycf3"/>
</dbReference>
<feature type="repeat" description="TPR" evidence="3">
    <location>
        <begin position="81"/>
        <end position="114"/>
    </location>
</feature>
<evidence type="ECO:0000313" key="6">
    <source>
        <dbReference type="Proteomes" id="UP000094056"/>
    </source>
</evidence>
<evidence type="ECO:0000256" key="1">
    <source>
        <dbReference type="ARBA" id="ARBA00022737"/>
    </source>
</evidence>
<dbReference type="AlphaFoldDB" id="A0A1E3X888"/>
<comment type="caution">
    <text evidence="5">The sequence shown here is derived from an EMBL/GenBank/DDBJ whole genome shotgun (WGS) entry which is preliminary data.</text>
</comment>
<dbReference type="EMBL" id="MAYW01000092">
    <property type="protein sequence ID" value="ODS31841.1"/>
    <property type="molecule type" value="Genomic_DNA"/>
</dbReference>
<name>A0A1E3X888_9BACT</name>
<dbReference type="InterPro" id="IPR019734">
    <property type="entry name" value="TPR_rpt"/>
</dbReference>
<evidence type="ECO:0000256" key="4">
    <source>
        <dbReference type="SAM" id="Coils"/>
    </source>
</evidence>
<gene>
    <name evidence="5" type="ORF">SCARUB_03053</name>
</gene>
<dbReference type="SUPFAM" id="SSF48452">
    <property type="entry name" value="TPR-like"/>
    <property type="match status" value="1"/>
</dbReference>
<organism evidence="5 6">
    <name type="scientific">Candidatus Scalindua rubra</name>
    <dbReference type="NCBI Taxonomy" id="1872076"/>
    <lineage>
        <taxon>Bacteria</taxon>
        <taxon>Pseudomonadati</taxon>
        <taxon>Planctomycetota</taxon>
        <taxon>Candidatus Brocadiia</taxon>
        <taxon>Candidatus Brocadiales</taxon>
        <taxon>Candidatus Scalinduaceae</taxon>
        <taxon>Candidatus Scalindua</taxon>
    </lineage>
</organism>
<dbReference type="SMART" id="SM00028">
    <property type="entry name" value="TPR"/>
    <property type="match status" value="3"/>
</dbReference>
<dbReference type="Pfam" id="PF13414">
    <property type="entry name" value="TPR_11"/>
    <property type="match status" value="1"/>
</dbReference>
<dbReference type="Proteomes" id="UP000094056">
    <property type="component" value="Unassembled WGS sequence"/>
</dbReference>
<protein>
    <submittedName>
        <fullName evidence="5">TPR repeat protein</fullName>
    </submittedName>
</protein>
<keyword evidence="2 3" id="KW-0802">TPR repeat</keyword>
<keyword evidence="4" id="KW-0175">Coiled coil</keyword>
<evidence type="ECO:0000256" key="2">
    <source>
        <dbReference type="ARBA" id="ARBA00022803"/>
    </source>
</evidence>
<feature type="coiled-coil region" evidence="4">
    <location>
        <begin position="176"/>
        <end position="203"/>
    </location>
</feature>